<evidence type="ECO:0000256" key="1">
    <source>
        <dbReference type="SAM" id="MobiDB-lite"/>
    </source>
</evidence>
<sequence length="279" mass="30954">MKECLKEEVLQSYFDGELGLIEARLVAAHLDSCCACAELARAVERERRCSEALLQANVSVPTEHLRARIYERIAASETLAAARPRLSEAIRAWFAELRWVRSYRLAIGLASLAIVGGSILFVALRDIKRFEENARYGPQPEVKSPLSASPKRSESSVGNAVLTPARTAKRAMVGRERRGAMRRIEKTSREGEVSLAERDYLRKIAELAPSINARADLAPSMKVEFEKNMLVVDQAIIAAREAIRRNPQDADARALLRSAYESKVELLSALAEQGGIPKR</sequence>
<dbReference type="EMBL" id="CBXV010000004">
    <property type="protein sequence ID" value="CDM65056.1"/>
    <property type="molecule type" value="Genomic_DNA"/>
</dbReference>
<evidence type="ECO:0000256" key="2">
    <source>
        <dbReference type="SAM" id="Phobius"/>
    </source>
</evidence>
<dbReference type="Proteomes" id="UP000031518">
    <property type="component" value="Unassembled WGS sequence"/>
</dbReference>
<dbReference type="RefSeq" id="WP_041975107.1">
    <property type="nucleotide sequence ID" value="NZ_CBXV010000004.1"/>
</dbReference>
<evidence type="ECO:0000313" key="3">
    <source>
        <dbReference type="EMBL" id="CDM65056.1"/>
    </source>
</evidence>
<dbReference type="STRING" id="454194.PYK22_01054"/>
<evidence type="ECO:0008006" key="5">
    <source>
        <dbReference type="Google" id="ProtNLM"/>
    </source>
</evidence>
<evidence type="ECO:0000313" key="4">
    <source>
        <dbReference type="Proteomes" id="UP000031518"/>
    </source>
</evidence>
<feature type="region of interest" description="Disordered" evidence="1">
    <location>
        <begin position="138"/>
        <end position="161"/>
    </location>
</feature>
<reference evidence="3 4" key="2">
    <citation type="submission" date="2015-01" db="EMBL/GenBank/DDBJ databases">
        <title>Complete genome sequence of Pyrinomonas methylaliphatogenes type strain K22T.</title>
        <authorList>
            <person name="Lee K.C.Y."/>
            <person name="Power J.F."/>
            <person name="Dunfield P.F."/>
            <person name="Morgan X.C."/>
            <person name="Huttenhower C."/>
            <person name="Stott M.B."/>
        </authorList>
    </citation>
    <scope>NUCLEOTIDE SEQUENCE [LARGE SCALE GENOMIC DNA]</scope>
    <source>
        <strain evidence="3 4">K22</strain>
    </source>
</reference>
<proteinExistence type="predicted"/>
<dbReference type="AlphaFoldDB" id="A0A0B6WVD7"/>
<keyword evidence="4" id="KW-1185">Reference proteome</keyword>
<keyword evidence="2" id="KW-0812">Transmembrane</keyword>
<keyword evidence="2" id="KW-0472">Membrane</keyword>
<name>A0A0B6WVD7_9BACT</name>
<feature type="transmembrane region" description="Helical" evidence="2">
    <location>
        <begin position="103"/>
        <end position="124"/>
    </location>
</feature>
<organism evidence="3 4">
    <name type="scientific">Pyrinomonas methylaliphatogenes</name>
    <dbReference type="NCBI Taxonomy" id="454194"/>
    <lineage>
        <taxon>Bacteria</taxon>
        <taxon>Pseudomonadati</taxon>
        <taxon>Acidobacteriota</taxon>
        <taxon>Blastocatellia</taxon>
        <taxon>Blastocatellales</taxon>
        <taxon>Pyrinomonadaceae</taxon>
        <taxon>Pyrinomonas</taxon>
    </lineage>
</organism>
<reference evidence="3 4" key="1">
    <citation type="submission" date="2013-12" db="EMBL/GenBank/DDBJ databases">
        <authorList>
            <person name="Stott M."/>
        </authorList>
    </citation>
    <scope>NUCLEOTIDE SEQUENCE [LARGE SCALE GENOMIC DNA]</scope>
    <source>
        <strain evidence="3 4">K22</strain>
    </source>
</reference>
<protein>
    <recommendedName>
        <fullName evidence="5">Zinc-finger</fullName>
    </recommendedName>
</protein>
<dbReference type="InterPro" id="IPR041916">
    <property type="entry name" value="Anti_sigma_zinc_sf"/>
</dbReference>
<accession>A0A0B6WVD7</accession>
<dbReference type="Gene3D" id="1.10.10.1320">
    <property type="entry name" value="Anti-sigma factor, zinc-finger domain"/>
    <property type="match status" value="1"/>
</dbReference>
<keyword evidence="2" id="KW-1133">Transmembrane helix</keyword>
<gene>
    <name evidence="3" type="ORF">PYK22_01054</name>
</gene>